<name>A0ABV5YNA0_9ACTN</name>
<evidence type="ECO:0000256" key="2">
    <source>
        <dbReference type="ARBA" id="ARBA00022475"/>
    </source>
</evidence>
<feature type="transmembrane region" description="Helical" evidence="7">
    <location>
        <begin position="80"/>
        <end position="99"/>
    </location>
</feature>
<feature type="transmembrane region" description="Helical" evidence="7">
    <location>
        <begin position="262"/>
        <end position="281"/>
    </location>
</feature>
<comment type="caution">
    <text evidence="8">The sequence shown here is derived from an EMBL/GenBank/DDBJ whole genome shotgun (WGS) entry which is preliminary data.</text>
</comment>
<reference evidence="8 9" key="1">
    <citation type="submission" date="2024-09" db="EMBL/GenBank/DDBJ databases">
        <authorList>
            <person name="Sun Q."/>
            <person name="Mori K."/>
        </authorList>
    </citation>
    <scope>NUCLEOTIDE SEQUENCE [LARGE SCALE GENOMIC DNA]</scope>
    <source>
        <strain evidence="8 9">TBRC 0563</strain>
    </source>
</reference>
<evidence type="ECO:0000256" key="7">
    <source>
        <dbReference type="SAM" id="Phobius"/>
    </source>
</evidence>
<keyword evidence="2" id="KW-1003">Cell membrane</keyword>
<organism evidence="8 9">
    <name type="scientific">Actinoallomurus acaciae</name>
    <dbReference type="NCBI Taxonomy" id="502577"/>
    <lineage>
        <taxon>Bacteria</taxon>
        <taxon>Bacillati</taxon>
        <taxon>Actinomycetota</taxon>
        <taxon>Actinomycetes</taxon>
        <taxon>Streptosporangiales</taxon>
        <taxon>Thermomonosporaceae</taxon>
        <taxon>Actinoallomurus</taxon>
    </lineage>
</organism>
<feature type="transmembrane region" description="Helical" evidence="7">
    <location>
        <begin position="164"/>
        <end position="184"/>
    </location>
</feature>
<dbReference type="PANTHER" id="PTHR32196:SF72">
    <property type="entry name" value="RIBOSE IMPORT PERMEASE PROTEIN RBSC"/>
    <property type="match status" value="1"/>
</dbReference>
<dbReference type="RefSeq" id="WP_378209332.1">
    <property type="nucleotide sequence ID" value="NZ_JBHLZP010000285.1"/>
</dbReference>
<keyword evidence="9" id="KW-1185">Reference proteome</keyword>
<feature type="transmembrane region" description="Helical" evidence="7">
    <location>
        <begin position="56"/>
        <end position="74"/>
    </location>
</feature>
<feature type="region of interest" description="Disordered" evidence="6">
    <location>
        <begin position="1"/>
        <end position="39"/>
    </location>
</feature>
<feature type="transmembrane region" description="Helical" evidence="7">
    <location>
        <begin position="345"/>
        <end position="362"/>
    </location>
</feature>
<feature type="transmembrane region" description="Helical" evidence="7">
    <location>
        <begin position="213"/>
        <end position="231"/>
    </location>
</feature>
<dbReference type="Proteomes" id="UP001589627">
    <property type="component" value="Unassembled WGS sequence"/>
</dbReference>
<feature type="transmembrane region" description="Helical" evidence="7">
    <location>
        <begin position="134"/>
        <end position="157"/>
    </location>
</feature>
<dbReference type="PANTHER" id="PTHR32196">
    <property type="entry name" value="ABC TRANSPORTER PERMEASE PROTEIN YPHD-RELATED-RELATED"/>
    <property type="match status" value="1"/>
</dbReference>
<evidence type="ECO:0000256" key="6">
    <source>
        <dbReference type="SAM" id="MobiDB-lite"/>
    </source>
</evidence>
<sequence length="371" mass="38162">MSGPDGVRADEHPEAPEDPVTSSAAGPPPADERSRVEAEAAEAGARGLGRFRLGELRNVGLIGVLVVLFAVGALTRPAEFLTYDNVVVILTLASVIGVITVGMTFVIIGGGIDLSVGAIVALATVWATTKATQVYGTGGVIFCALAVGVGCGLVNGLIIAYGRLVAFIATIAMLASARGLAINISGGHTQTLNSDNQGLVNLGYKDHFLFGRIPPLVIIFAVVVVLGWIVLNRTTYGRRTFAIGGNPEASRLAGLNVRLHTLLLYVVSGLCCGIASIMLIIMTSSGTSANGNLYELDAIAAVIIGGTLLSGGRGTLIGSVLGVLVFTTINDIFTLNNLTTATQQIAKGVIIVIAVLFQRLLAERRAGSGAS</sequence>
<dbReference type="EMBL" id="JBHLZP010000285">
    <property type="protein sequence ID" value="MFB9836519.1"/>
    <property type="molecule type" value="Genomic_DNA"/>
</dbReference>
<feature type="transmembrane region" description="Helical" evidence="7">
    <location>
        <begin position="106"/>
        <end position="128"/>
    </location>
</feature>
<evidence type="ECO:0000313" key="9">
    <source>
        <dbReference type="Proteomes" id="UP001589627"/>
    </source>
</evidence>
<keyword evidence="4 7" id="KW-1133">Transmembrane helix</keyword>
<evidence type="ECO:0000256" key="5">
    <source>
        <dbReference type="ARBA" id="ARBA00023136"/>
    </source>
</evidence>
<dbReference type="Pfam" id="PF02653">
    <property type="entry name" value="BPD_transp_2"/>
    <property type="match status" value="1"/>
</dbReference>
<dbReference type="CDD" id="cd06579">
    <property type="entry name" value="TM_PBP1_transp_AraH_like"/>
    <property type="match status" value="1"/>
</dbReference>
<comment type="subcellular location">
    <subcellularLocation>
        <location evidence="1">Cell membrane</location>
        <topology evidence="1">Multi-pass membrane protein</topology>
    </subcellularLocation>
</comment>
<accession>A0ABV5YNA0</accession>
<gene>
    <name evidence="8" type="ORF">ACFFNX_30530</name>
</gene>
<evidence type="ECO:0000256" key="1">
    <source>
        <dbReference type="ARBA" id="ARBA00004651"/>
    </source>
</evidence>
<evidence type="ECO:0000256" key="4">
    <source>
        <dbReference type="ARBA" id="ARBA00022989"/>
    </source>
</evidence>
<dbReference type="InterPro" id="IPR001851">
    <property type="entry name" value="ABC_transp_permease"/>
</dbReference>
<protein>
    <submittedName>
        <fullName evidence="8">ABC transporter permease</fullName>
    </submittedName>
</protein>
<proteinExistence type="predicted"/>
<keyword evidence="5 7" id="KW-0472">Membrane</keyword>
<keyword evidence="3 7" id="KW-0812">Transmembrane</keyword>
<evidence type="ECO:0000256" key="3">
    <source>
        <dbReference type="ARBA" id="ARBA00022692"/>
    </source>
</evidence>
<evidence type="ECO:0000313" key="8">
    <source>
        <dbReference type="EMBL" id="MFB9836519.1"/>
    </source>
</evidence>